<dbReference type="GO" id="GO:0004113">
    <property type="term" value="F:2',3'-cyclic-nucleotide 3'-phosphodiesterase activity"/>
    <property type="evidence" value="ECO:0007669"/>
    <property type="project" value="InterPro"/>
</dbReference>
<dbReference type="Gene3D" id="3.90.1140.10">
    <property type="entry name" value="Cyclic phosphodiesterase"/>
    <property type="match status" value="1"/>
</dbReference>
<dbReference type="InterPro" id="IPR009097">
    <property type="entry name" value="Cyclic_Pdiesterase"/>
</dbReference>
<comment type="caution">
    <text evidence="3">The sequence shown here is derived from an EMBL/GenBank/DDBJ whole genome shotgun (WGS) entry which is preliminary data.</text>
</comment>
<feature type="short sequence motif" description="HXTX 1" evidence="2">
    <location>
        <begin position="45"/>
        <end position="48"/>
    </location>
</feature>
<comment type="function">
    <text evidence="2">Hydrolyzes RNA 2',3'-cyclic phosphodiester to an RNA 2'-phosphomonoester.</text>
</comment>
<dbReference type="SUPFAM" id="SSF55144">
    <property type="entry name" value="LigT-like"/>
    <property type="match status" value="1"/>
</dbReference>
<dbReference type="EMBL" id="QAOG01000002">
    <property type="protein sequence ID" value="PTQ61191.1"/>
    <property type="molecule type" value="Genomic_DNA"/>
</dbReference>
<protein>
    <recommendedName>
        <fullName evidence="2">RNA 2',3'-cyclic phosphodiesterase</fullName>
        <shortName evidence="2">RNA 2',3'-CPDase</shortName>
        <ecNumber evidence="2">3.1.4.58</ecNumber>
    </recommendedName>
</protein>
<dbReference type="HAMAP" id="MF_01940">
    <property type="entry name" value="RNA_CPDase"/>
    <property type="match status" value="1"/>
</dbReference>
<keyword evidence="3" id="KW-0436">Ligase</keyword>
<evidence type="ECO:0000313" key="3">
    <source>
        <dbReference type="EMBL" id="PTQ61191.1"/>
    </source>
</evidence>
<keyword evidence="4" id="KW-1185">Reference proteome</keyword>
<dbReference type="PANTHER" id="PTHR35561:SF1">
    <property type="entry name" value="RNA 2',3'-CYCLIC PHOSPHODIESTERASE"/>
    <property type="match status" value="1"/>
</dbReference>
<feature type="active site" description="Proton acceptor" evidence="2">
    <location>
        <position position="129"/>
    </location>
</feature>
<organism evidence="3 4">
    <name type="scientific">Sphingomonas aurantiaca</name>
    <dbReference type="NCBI Taxonomy" id="185949"/>
    <lineage>
        <taxon>Bacteria</taxon>
        <taxon>Pseudomonadati</taxon>
        <taxon>Pseudomonadota</taxon>
        <taxon>Alphaproteobacteria</taxon>
        <taxon>Sphingomonadales</taxon>
        <taxon>Sphingomonadaceae</taxon>
        <taxon>Sphingomonas</taxon>
    </lineage>
</organism>
<dbReference type="NCBIfam" id="TIGR02258">
    <property type="entry name" value="2_5_ligase"/>
    <property type="match status" value="1"/>
</dbReference>
<sequence length="193" mass="20990">MTVNLPPSMIRLFIALRPPPPIRQSLLDIMEGVPAARWQDDKQLHITLRFIGAVERPIAEDVAVALSHVVAPAPVVALAGVGRFEKRGRTDTLWVGVTPHDALASLHRKVDQACVRAGLEPERRAYLPHLTVARLARSAGVGFAVDPWLAVHAGLASAPFPLPHLVLYQSHLGRDGATYEPVARWALDTPRGT</sequence>
<evidence type="ECO:0000256" key="1">
    <source>
        <dbReference type="ARBA" id="ARBA00022801"/>
    </source>
</evidence>
<feature type="short sequence motif" description="HXTX 2" evidence="2">
    <location>
        <begin position="129"/>
        <end position="132"/>
    </location>
</feature>
<reference evidence="3 4" key="1">
    <citation type="submission" date="2018-04" db="EMBL/GenBank/DDBJ databases">
        <title>Genomic Encyclopedia of Type Strains, Phase III (KMG-III): the genomes of soil and plant-associated and newly described type strains.</title>
        <authorList>
            <person name="Whitman W."/>
        </authorList>
    </citation>
    <scope>NUCLEOTIDE SEQUENCE [LARGE SCALE GENOMIC DNA]</scope>
    <source>
        <strain evidence="3 4">MA101b</strain>
    </source>
</reference>
<dbReference type="Pfam" id="PF13563">
    <property type="entry name" value="2_5_RNA_ligase2"/>
    <property type="match status" value="1"/>
</dbReference>
<dbReference type="GO" id="GO:0016874">
    <property type="term" value="F:ligase activity"/>
    <property type="evidence" value="ECO:0007669"/>
    <property type="project" value="UniProtKB-KW"/>
</dbReference>
<gene>
    <name evidence="3" type="ORF">C8J26_1514</name>
</gene>
<dbReference type="PANTHER" id="PTHR35561">
    <property type="entry name" value="RNA 2',3'-CYCLIC PHOSPHODIESTERASE"/>
    <property type="match status" value="1"/>
</dbReference>
<comment type="similarity">
    <text evidence="2">Belongs to the 2H phosphoesterase superfamily. ThpR family.</text>
</comment>
<dbReference type="Proteomes" id="UP000244189">
    <property type="component" value="Unassembled WGS sequence"/>
</dbReference>
<keyword evidence="1 2" id="KW-0378">Hydrolase</keyword>
<evidence type="ECO:0000313" key="4">
    <source>
        <dbReference type="Proteomes" id="UP000244189"/>
    </source>
</evidence>
<accession>A0A2T5GPD0</accession>
<proteinExistence type="inferred from homology"/>
<dbReference type="AlphaFoldDB" id="A0A2T5GPD0"/>
<feature type="active site" description="Proton donor" evidence="2">
    <location>
        <position position="45"/>
    </location>
</feature>
<name>A0A2T5GPD0_9SPHN</name>
<dbReference type="EC" id="3.1.4.58" evidence="2"/>
<evidence type="ECO:0000256" key="2">
    <source>
        <dbReference type="HAMAP-Rule" id="MF_01940"/>
    </source>
</evidence>
<comment type="catalytic activity">
    <reaction evidence="2">
        <text>a 3'-end 2',3'-cyclophospho-ribonucleotide-RNA + H2O = a 3'-end 2'-phospho-ribonucleotide-RNA + H(+)</text>
        <dbReference type="Rhea" id="RHEA:11828"/>
        <dbReference type="Rhea" id="RHEA-COMP:10464"/>
        <dbReference type="Rhea" id="RHEA-COMP:17353"/>
        <dbReference type="ChEBI" id="CHEBI:15377"/>
        <dbReference type="ChEBI" id="CHEBI:15378"/>
        <dbReference type="ChEBI" id="CHEBI:83064"/>
        <dbReference type="ChEBI" id="CHEBI:173113"/>
        <dbReference type="EC" id="3.1.4.58"/>
    </reaction>
</comment>
<dbReference type="InterPro" id="IPR004175">
    <property type="entry name" value="RNA_CPDase"/>
</dbReference>
<dbReference type="GO" id="GO:0008664">
    <property type="term" value="F:RNA 2',3'-cyclic 3'-phosphodiesterase activity"/>
    <property type="evidence" value="ECO:0007669"/>
    <property type="project" value="UniProtKB-EC"/>
</dbReference>